<dbReference type="OMA" id="KWKLANT"/>
<dbReference type="InterPro" id="IPR008754">
    <property type="entry name" value="Peptidase_M43"/>
</dbReference>
<accession>A8N719</accession>
<protein>
    <submittedName>
        <fullName evidence="11">Metalloprotease</fullName>
    </submittedName>
</protein>
<evidence type="ECO:0000313" key="12">
    <source>
        <dbReference type="Proteomes" id="UP000001861"/>
    </source>
</evidence>
<dbReference type="GO" id="GO:0046872">
    <property type="term" value="F:metal ion binding"/>
    <property type="evidence" value="ECO:0007669"/>
    <property type="project" value="UniProtKB-KW"/>
</dbReference>
<dbReference type="MEROPS" id="M43.008"/>
<dbReference type="Pfam" id="PF05572">
    <property type="entry name" value="Peptidase_M43"/>
    <property type="match status" value="1"/>
</dbReference>
<dbReference type="Gene3D" id="3.40.390.10">
    <property type="entry name" value="Collagenase (Catalytic Domain)"/>
    <property type="match status" value="1"/>
</dbReference>
<dbReference type="PANTHER" id="PTHR47466">
    <property type="match status" value="1"/>
</dbReference>
<feature type="chain" id="PRO_5002724029" evidence="9">
    <location>
        <begin position="19"/>
        <end position="282"/>
    </location>
</feature>
<comment type="caution">
    <text evidence="11">The sequence shown here is derived from an EMBL/GenBank/DDBJ whole genome shotgun (WGS) entry which is preliminary data.</text>
</comment>
<dbReference type="KEGG" id="cci:CC1G_06891"/>
<dbReference type="InParanoid" id="A8N719"/>
<evidence type="ECO:0000256" key="3">
    <source>
        <dbReference type="ARBA" id="ARBA00022723"/>
    </source>
</evidence>
<evidence type="ECO:0000313" key="11">
    <source>
        <dbReference type="EMBL" id="EAU91256.1"/>
    </source>
</evidence>
<dbReference type="Proteomes" id="UP000001861">
    <property type="component" value="Unassembled WGS sequence"/>
</dbReference>
<keyword evidence="2" id="KW-0645">Protease</keyword>
<comment type="similarity">
    <text evidence="1">Belongs to the peptidase M43B family.</text>
</comment>
<keyword evidence="5" id="KW-0378">Hydrolase</keyword>
<evidence type="ECO:0000256" key="7">
    <source>
        <dbReference type="ARBA" id="ARBA00023049"/>
    </source>
</evidence>
<feature type="signal peptide" evidence="9">
    <location>
        <begin position="1"/>
        <end position="18"/>
    </location>
</feature>
<proteinExistence type="inferred from homology"/>
<dbReference type="InterPro" id="IPR024079">
    <property type="entry name" value="MetalloPept_cat_dom_sf"/>
</dbReference>
<dbReference type="GO" id="GO:0008237">
    <property type="term" value="F:metallopeptidase activity"/>
    <property type="evidence" value="ECO:0007669"/>
    <property type="project" value="UniProtKB-KW"/>
</dbReference>
<evidence type="ECO:0000256" key="8">
    <source>
        <dbReference type="ARBA" id="ARBA00023157"/>
    </source>
</evidence>
<dbReference type="OrthoDB" id="536211at2759"/>
<dbReference type="RefSeq" id="XP_001830625.1">
    <property type="nucleotide sequence ID" value="XM_001830573.2"/>
</dbReference>
<name>A8N719_COPC7</name>
<reference evidence="11 12" key="1">
    <citation type="journal article" date="2010" name="Proc. Natl. Acad. Sci. U.S.A.">
        <title>Insights into evolution of multicellular fungi from the assembled chromosomes of the mushroom Coprinopsis cinerea (Coprinus cinereus).</title>
        <authorList>
            <person name="Stajich J.E."/>
            <person name="Wilke S.K."/>
            <person name="Ahren D."/>
            <person name="Au C.H."/>
            <person name="Birren B.W."/>
            <person name="Borodovsky M."/>
            <person name="Burns C."/>
            <person name="Canback B."/>
            <person name="Casselton L.A."/>
            <person name="Cheng C.K."/>
            <person name="Deng J."/>
            <person name="Dietrich F.S."/>
            <person name="Fargo D.C."/>
            <person name="Farman M.L."/>
            <person name="Gathman A.C."/>
            <person name="Goldberg J."/>
            <person name="Guigo R."/>
            <person name="Hoegger P.J."/>
            <person name="Hooker J.B."/>
            <person name="Huggins A."/>
            <person name="James T.Y."/>
            <person name="Kamada T."/>
            <person name="Kilaru S."/>
            <person name="Kodira C."/>
            <person name="Kues U."/>
            <person name="Kupfer D."/>
            <person name="Kwan H.S."/>
            <person name="Lomsadze A."/>
            <person name="Li W."/>
            <person name="Lilly W.W."/>
            <person name="Ma L.J."/>
            <person name="Mackey A.J."/>
            <person name="Manning G."/>
            <person name="Martin F."/>
            <person name="Muraguchi H."/>
            <person name="Natvig D.O."/>
            <person name="Palmerini H."/>
            <person name="Ramesh M.A."/>
            <person name="Rehmeyer C.J."/>
            <person name="Roe B.A."/>
            <person name="Shenoy N."/>
            <person name="Stanke M."/>
            <person name="Ter-Hovhannisyan V."/>
            <person name="Tunlid A."/>
            <person name="Velagapudi R."/>
            <person name="Vision T.J."/>
            <person name="Zeng Q."/>
            <person name="Zolan M.E."/>
            <person name="Pukkila P.J."/>
        </authorList>
    </citation>
    <scope>NUCLEOTIDE SEQUENCE [LARGE SCALE GENOMIC DNA]</scope>
    <source>
        <strain evidence="12">Okayama-7 / 130 / ATCC MYA-4618 / FGSC 9003</strain>
    </source>
</reference>
<keyword evidence="3" id="KW-0479">Metal-binding</keyword>
<sequence>MLSSLLVAFALGITSAFSAVPPRRTCGTHISEEQIAAAESHFATHRVAPSDFSTQATTINVYFHVISQDASTSGGSVTDAQIANQIRVLNDAYARAGINWVLANTTRTTSVDWFQRVAPNTAQQQAMKTTLRTGSSRDLNVYTVGFRAGSGSGLLGYATFPQEFAGKPSDDGVVILHSSLPGGTSAPYNLGHTLTHEVGHWLGLYHTFQGGCFGSGDYVDDTPPEASPAYGCPRGRDSCAGGGVDPINNYMDYSDDACMTELTPGQIERIRAQIATYRGIGL</sequence>
<keyword evidence="7 11" id="KW-0482">Metalloprotease</keyword>
<evidence type="ECO:0000256" key="6">
    <source>
        <dbReference type="ARBA" id="ARBA00022833"/>
    </source>
</evidence>
<dbReference type="EMBL" id="AACS02000003">
    <property type="protein sequence ID" value="EAU91256.1"/>
    <property type="molecule type" value="Genomic_DNA"/>
</dbReference>
<dbReference type="SUPFAM" id="SSF55486">
    <property type="entry name" value="Metalloproteases ('zincins'), catalytic domain"/>
    <property type="match status" value="1"/>
</dbReference>
<gene>
    <name evidence="11" type="ORF">CC1G_06891</name>
</gene>
<dbReference type="GO" id="GO:0006508">
    <property type="term" value="P:proteolysis"/>
    <property type="evidence" value="ECO:0007669"/>
    <property type="project" value="UniProtKB-KW"/>
</dbReference>
<organism evidence="11 12">
    <name type="scientific">Coprinopsis cinerea (strain Okayama-7 / 130 / ATCC MYA-4618 / FGSC 9003)</name>
    <name type="common">Inky cap fungus</name>
    <name type="synonym">Hormographiella aspergillata</name>
    <dbReference type="NCBI Taxonomy" id="240176"/>
    <lineage>
        <taxon>Eukaryota</taxon>
        <taxon>Fungi</taxon>
        <taxon>Dikarya</taxon>
        <taxon>Basidiomycota</taxon>
        <taxon>Agaricomycotina</taxon>
        <taxon>Agaricomycetes</taxon>
        <taxon>Agaricomycetidae</taxon>
        <taxon>Agaricales</taxon>
        <taxon>Agaricineae</taxon>
        <taxon>Psathyrellaceae</taxon>
        <taxon>Coprinopsis</taxon>
    </lineage>
</organism>
<evidence type="ECO:0000256" key="2">
    <source>
        <dbReference type="ARBA" id="ARBA00022670"/>
    </source>
</evidence>
<evidence type="ECO:0000256" key="9">
    <source>
        <dbReference type="SAM" id="SignalP"/>
    </source>
</evidence>
<keyword evidence="4 9" id="KW-0732">Signal</keyword>
<dbReference type="PANTHER" id="PTHR47466:SF1">
    <property type="entry name" value="METALLOPROTEASE MEP1 (AFU_ORTHOLOGUE AFUA_1G07730)-RELATED"/>
    <property type="match status" value="1"/>
</dbReference>
<dbReference type="eggNOG" id="ENOG502RYKG">
    <property type="taxonomic scope" value="Eukaryota"/>
</dbReference>
<dbReference type="GeneID" id="6007070"/>
<feature type="domain" description="Peptidase M43 pregnancy-associated plasma-A" evidence="10">
    <location>
        <begin position="156"/>
        <end position="274"/>
    </location>
</feature>
<evidence type="ECO:0000256" key="5">
    <source>
        <dbReference type="ARBA" id="ARBA00022801"/>
    </source>
</evidence>
<keyword evidence="8" id="KW-1015">Disulfide bond</keyword>
<keyword evidence="12" id="KW-1185">Reference proteome</keyword>
<dbReference type="CDD" id="cd04275">
    <property type="entry name" value="ZnMc_pappalysin_like"/>
    <property type="match status" value="1"/>
</dbReference>
<keyword evidence="6" id="KW-0862">Zinc</keyword>
<dbReference type="VEuPathDB" id="FungiDB:CC1G_06891"/>
<dbReference type="AlphaFoldDB" id="A8N719"/>
<evidence type="ECO:0000256" key="1">
    <source>
        <dbReference type="ARBA" id="ARBA00008721"/>
    </source>
</evidence>
<evidence type="ECO:0000259" key="10">
    <source>
        <dbReference type="Pfam" id="PF05572"/>
    </source>
</evidence>
<evidence type="ECO:0000256" key="4">
    <source>
        <dbReference type="ARBA" id="ARBA00022729"/>
    </source>
</evidence>